<reference evidence="20 21" key="1">
    <citation type="journal article" date="2009" name="Virology">
        <title>Genomic diversity and interspecies host infection of alpha12 Macaca fascicularis papillomaviruses (MfPVs).</title>
        <authorList>
            <person name="Chen Z."/>
            <person name="van Doorslaer K."/>
            <person name="Desalle R."/>
            <person name="Wood C.E."/>
            <person name="Kaplan J.R."/>
            <person name="Wagner J.D."/>
            <person name="Burk R.D."/>
        </authorList>
    </citation>
    <scope>NUCLEOTIDE SEQUENCE [LARGE SCALE GENOMIC DNA]</scope>
    <source>
        <strain evidence="20">Mac592</strain>
    </source>
</reference>
<dbReference type="PIRSF" id="PIRSF003407">
    <property type="entry name" value="Papvi_E7"/>
    <property type="match status" value="1"/>
</dbReference>
<comment type="subunit">
    <text evidence="18">Homodimer. Homooligomer. Interacts with host RB1; this interaction induces dissociation of RB1-E2F1 complex thereby disrupting RB1 activity. Interacts with host EP300; this interaction represses EP300 transcriptional activity. Interacts with protein E2; this interaction inhibits E7 oncogenic activity. Interacts with host TMEM173/STING; this interaction impairs the ability of TMEM173/STING to sense cytosolic DNA and promote the production of type I interferon (IFN-alpha and IFN-beta).</text>
</comment>
<keyword evidence="3 18" id="KW-1048">Host nucleus</keyword>
<keyword evidence="15" id="KW-0922">Interferon antiviral system evasion</keyword>
<keyword evidence="4 18" id="KW-0945">Host-virus interaction</keyword>
<evidence type="ECO:0000256" key="10">
    <source>
        <dbReference type="ARBA" id="ARBA00023015"/>
    </source>
</evidence>
<dbReference type="GO" id="GO:0019904">
    <property type="term" value="F:protein domain specific binding"/>
    <property type="evidence" value="ECO:0007669"/>
    <property type="project" value="UniProtKB-UniRule"/>
</dbReference>
<comment type="PTM">
    <text evidence="18">Highly phosphorylated.</text>
</comment>
<protein>
    <recommendedName>
        <fullName evidence="18 19">Protein E7</fullName>
    </recommendedName>
</protein>
<dbReference type="GO" id="GO:0042025">
    <property type="term" value="C:host cell nucleus"/>
    <property type="evidence" value="ECO:0007669"/>
    <property type="project" value="UniProtKB-SubCell"/>
</dbReference>
<evidence type="ECO:0000256" key="9">
    <source>
        <dbReference type="ARBA" id="ARBA00022833"/>
    </source>
</evidence>
<keyword evidence="14 18" id="KW-1035">Host cytoplasm</keyword>
<evidence type="ECO:0000256" key="1">
    <source>
        <dbReference type="ARBA" id="ARBA00022504"/>
    </source>
</evidence>
<evidence type="ECO:0000256" key="2">
    <source>
        <dbReference type="ARBA" id="ARBA00022518"/>
    </source>
</evidence>
<evidence type="ECO:0000256" key="5">
    <source>
        <dbReference type="ARBA" id="ARBA00022632"/>
    </source>
</evidence>
<keyword evidence="7 18" id="KW-0863">Zinc-finger</keyword>
<evidence type="ECO:0000256" key="12">
    <source>
        <dbReference type="ARBA" id="ARBA00023159"/>
    </source>
</evidence>
<dbReference type="GO" id="GO:0006351">
    <property type="term" value="P:DNA-templated transcription"/>
    <property type="evidence" value="ECO:0007669"/>
    <property type="project" value="UniProtKB-UniRule"/>
</dbReference>
<dbReference type="Proteomes" id="UP000168769">
    <property type="component" value="Segment"/>
</dbReference>
<keyword evidence="6 18" id="KW-0479">Metal-binding</keyword>
<dbReference type="Pfam" id="PF00527">
    <property type="entry name" value="E7"/>
    <property type="match status" value="1"/>
</dbReference>
<evidence type="ECO:0000313" key="20">
    <source>
        <dbReference type="EMBL" id="ACC99409.1"/>
    </source>
</evidence>
<evidence type="ECO:0000256" key="14">
    <source>
        <dbReference type="ARBA" id="ARBA00023200"/>
    </source>
</evidence>
<dbReference type="Gene3D" id="3.30.160.330">
    <property type="match status" value="1"/>
</dbReference>
<evidence type="ECO:0000256" key="3">
    <source>
        <dbReference type="ARBA" id="ARBA00022562"/>
    </source>
</evidence>
<evidence type="ECO:0000256" key="18">
    <source>
        <dbReference type="HAMAP-Rule" id="MF_04004"/>
    </source>
</evidence>
<evidence type="ECO:0000256" key="17">
    <source>
        <dbReference type="ARBA" id="ARBA00023309"/>
    </source>
</evidence>
<evidence type="ECO:0000256" key="7">
    <source>
        <dbReference type="ARBA" id="ARBA00022771"/>
    </source>
</evidence>
<dbReference type="GO" id="GO:0039502">
    <property type="term" value="P:symbiont-mediated suppression of host type I interferon-mediated signaling pathway"/>
    <property type="evidence" value="ECO:0007669"/>
    <property type="project" value="UniProtKB-UniRule"/>
</dbReference>
<keyword evidence="10 18" id="KW-0805">Transcription regulation</keyword>
<gene>
    <name evidence="18 20" type="primary">E7</name>
</gene>
<feature type="zinc finger region" evidence="18">
    <location>
        <begin position="61"/>
        <end position="97"/>
    </location>
</feature>
<keyword evidence="11 18" id="KW-0238">DNA-binding</keyword>
<comment type="domain">
    <text evidence="18">The E7 terminal domain is an intrinsically disordered domain, whose flexibility and conformational transitions confer target adaptability to the oncoprotein. It allows adaptation to a variety of protein targets and exposes the PEST degradation sequence that regulates its turnover in the cell.</text>
</comment>
<feature type="short sequence motif" description="Nuclear export signal" evidence="18">
    <location>
        <begin position="79"/>
        <end position="87"/>
    </location>
</feature>
<keyword evidence="5 18" id="KW-1090">Inhibition of host innate immune response by virus</keyword>
<proteinExistence type="inferred from homology"/>
<evidence type="ECO:0000256" key="6">
    <source>
        <dbReference type="ARBA" id="ARBA00022723"/>
    </source>
</evidence>
<comment type="function">
    <text evidence="18">Plays a role in viral genome replication by driving entry of quiescent cells into the cell cycle. Stimulation of progression from G1 to S phase allows the virus to efficiently use the cellular DNA replicating machinery to achieve viral genome replication. E7 protein has both transforming and trans-activating activities. Induces the disassembly of the E2F1 transcription factor from RB1, with subsequent transcriptional activation of E2F1-regulated S-phase genes. Interferes with host histone deacetylation mediated by HDAC1 and HDAC2, leading to transcription activation. Plays also a role in the inhibition of both antiviral and antiproliferative functions of host interferon alpha. Interaction with host TMEM173/STING impairs the ability of TMEM173/STING to sense cytosolic DNA and promote the production of type I interferon (IFN-alpha and IFN-beta).</text>
</comment>
<dbReference type="GO" id="GO:0052170">
    <property type="term" value="P:symbiont-mediated suppression of host innate immune response"/>
    <property type="evidence" value="ECO:0007669"/>
    <property type="project" value="UniProtKB-KW"/>
</dbReference>
<comment type="subcellular location">
    <subcellularLocation>
        <location evidence="18">Host cytoplasm</location>
    </subcellularLocation>
    <subcellularLocation>
        <location evidence="18">Host nucleus</location>
    </subcellularLocation>
    <text evidence="18">Predominantly found in the host nucleus.</text>
</comment>
<evidence type="ECO:0000313" key="21">
    <source>
        <dbReference type="Proteomes" id="UP000168769"/>
    </source>
</evidence>
<feature type="short sequence motif" description="LXCXE motif; interaction with host RB1 and TMEM173/STING" evidence="18">
    <location>
        <begin position="22"/>
        <end position="26"/>
    </location>
</feature>
<keyword evidence="2 18" id="KW-0244">Early protein</keyword>
<evidence type="ECO:0000256" key="8">
    <source>
        <dbReference type="ARBA" id="ARBA00022830"/>
    </source>
</evidence>
<organism evidence="20 21">
    <name type="scientific">Macaca fascicularis papillomavirus 9</name>
    <dbReference type="NCBI Taxonomy" id="524652"/>
    <lineage>
        <taxon>Viruses</taxon>
        <taxon>Monodnaviria</taxon>
        <taxon>Shotokuvirae</taxon>
        <taxon>Cossaviricota</taxon>
        <taxon>Papovaviricetes</taxon>
        <taxon>Zurhausenvirales</taxon>
        <taxon>Papillomaviridae</taxon>
        <taxon>Firstpapillomavirinae</taxon>
        <taxon>Alphapapillomavirus</taxon>
        <taxon>Rhesus papillomavirus type 1</taxon>
    </lineage>
</organism>
<dbReference type="HAMAP" id="MF_04004">
    <property type="entry name" value="PPV_E7"/>
    <property type="match status" value="1"/>
</dbReference>
<dbReference type="GO" id="GO:0030430">
    <property type="term" value="C:host cell cytoplasm"/>
    <property type="evidence" value="ECO:0007669"/>
    <property type="project" value="UniProtKB-SubCell"/>
</dbReference>
<name>C3RUD0_RHPV1</name>
<evidence type="ECO:0000256" key="4">
    <source>
        <dbReference type="ARBA" id="ARBA00022581"/>
    </source>
</evidence>
<keyword evidence="13 18" id="KW-0804">Transcription</keyword>
<evidence type="ECO:0000256" key="11">
    <source>
        <dbReference type="ARBA" id="ARBA00023125"/>
    </source>
</evidence>
<keyword evidence="8 18" id="KW-1114">Inhibition of host interferon signaling pathway by virus</keyword>
<comment type="function">
    <text evidence="19">E7 protein has both transforming and trans-activating activities.</text>
</comment>
<accession>C3RUD0</accession>
<dbReference type="GO" id="GO:0008270">
    <property type="term" value="F:zinc ion binding"/>
    <property type="evidence" value="ECO:0007669"/>
    <property type="project" value="UniProtKB-KW"/>
</dbReference>
<keyword evidence="12 18" id="KW-0010">Activator</keyword>
<keyword evidence="16 18" id="KW-0899">Viral immunoevasion</keyword>
<dbReference type="InterPro" id="IPR000148">
    <property type="entry name" value="Papilloma_E7"/>
</dbReference>
<keyword evidence="9 18" id="KW-0862">Zinc</keyword>
<dbReference type="GO" id="GO:0003677">
    <property type="term" value="F:DNA binding"/>
    <property type="evidence" value="ECO:0007669"/>
    <property type="project" value="UniProtKB-UniRule"/>
</dbReference>
<evidence type="ECO:0000256" key="15">
    <source>
        <dbReference type="ARBA" id="ARBA00023258"/>
    </source>
</evidence>
<dbReference type="EMBL" id="EU490516">
    <property type="protein sequence ID" value="ACC99409.1"/>
    <property type="molecule type" value="Genomic_DNA"/>
</dbReference>
<comment type="caution">
    <text evidence="18">Lacks conserved residue(s) required for the propagation of feature annotation.</text>
</comment>
<evidence type="ECO:0000256" key="13">
    <source>
        <dbReference type="ARBA" id="ARBA00023163"/>
    </source>
</evidence>
<dbReference type="GO" id="GO:0003700">
    <property type="term" value="F:DNA-binding transcription factor activity"/>
    <property type="evidence" value="ECO:0007669"/>
    <property type="project" value="UniProtKB-UniRule"/>
</dbReference>
<dbReference type="SUPFAM" id="SSF161234">
    <property type="entry name" value="E7 C-terminal domain-like"/>
    <property type="match status" value="1"/>
</dbReference>
<evidence type="ECO:0000256" key="19">
    <source>
        <dbReference type="PIRNR" id="PIRNR003407"/>
    </source>
</evidence>
<keyword evidence="17 18" id="KW-1078">G1/S host cell cycle checkpoint dysregulation by virus</keyword>
<keyword evidence="1 18" id="KW-1121">Modulation of host cell cycle by virus</keyword>
<sequence length="101" mass="11298">MIGPKATLQDIVLELEPEVVDLMCHEELDSSEDEDEDAIHHQYYDVTPVEQGSQYRIVCDCYSCGNTLRLVVHSTEADVRVLEDLLMGTLEIVCPRCAGSV</sequence>
<evidence type="ECO:0000256" key="16">
    <source>
        <dbReference type="ARBA" id="ARBA00023280"/>
    </source>
</evidence>
<dbReference type="GO" id="GO:0039645">
    <property type="term" value="P:symbiont-mediated perturbation of host cell cycle G1/S transition checkpoint"/>
    <property type="evidence" value="ECO:0007669"/>
    <property type="project" value="UniProtKB-UniRule"/>
</dbReference>
<comment type="similarity">
    <text evidence="18 19">Belongs to the papillomaviridae E7 protein family.</text>
</comment>